<comment type="caution">
    <text evidence="6">The sequence shown here is derived from an EMBL/GenBank/DDBJ whole genome shotgun (WGS) entry which is preliminary data.</text>
</comment>
<dbReference type="PANTHER" id="PTHR45772">
    <property type="entry name" value="CONSERVED COMPONENT OF ABC TRANSPORTER FOR NATURAL AMINO ACIDS-RELATED"/>
    <property type="match status" value="1"/>
</dbReference>
<dbReference type="OrthoDB" id="5291558at2"/>
<gene>
    <name evidence="6" type="ORF">AYR66_05415</name>
</gene>
<dbReference type="GO" id="GO:1903806">
    <property type="term" value="P:L-isoleucine import across plasma membrane"/>
    <property type="evidence" value="ECO:0007669"/>
    <property type="project" value="TreeGrafter"/>
</dbReference>
<dbReference type="PANTHER" id="PTHR45772:SF7">
    <property type="entry name" value="AMINO ACID ABC TRANSPORTER ATP-BINDING PROTEIN"/>
    <property type="match status" value="1"/>
</dbReference>
<protein>
    <submittedName>
        <fullName evidence="6">ABC transporter ATP-binding protein</fullName>
    </submittedName>
</protein>
<dbReference type="CDD" id="cd03219">
    <property type="entry name" value="ABC_Mj1267_LivG_branched"/>
    <property type="match status" value="1"/>
</dbReference>
<keyword evidence="4 6" id="KW-0067">ATP-binding</keyword>
<sequence>MESNVSRKILEVKSISKRFGGLQAVSNLSFDIAEGEILGLLGPNGAGKTTAFNLIAGFFQADEGDIRFEGKQIRGMLPYQVCSAGIARTFQLSKPFGGLSALENVMVGAFAQARSRTAAQDEAHAVLDFLGMADKADIDANDLTAFDKRKLELGRALATKPRLLLMDEVVAGATPCEAGEMVDLVKRVRDRGVTVLIVEHVMKVIMGLSDRVIVMEQGRLIANGVPSEVVRMPEVLKAYFGEAYVSGDEYASASA</sequence>
<keyword evidence="2" id="KW-1003">Cell membrane</keyword>
<dbReference type="InterPro" id="IPR051120">
    <property type="entry name" value="ABC_AA/LPS_Transport"/>
</dbReference>
<dbReference type="GO" id="GO:0005304">
    <property type="term" value="F:L-valine transmembrane transporter activity"/>
    <property type="evidence" value="ECO:0007669"/>
    <property type="project" value="TreeGrafter"/>
</dbReference>
<dbReference type="InterPro" id="IPR027417">
    <property type="entry name" value="P-loop_NTPase"/>
</dbReference>
<evidence type="ECO:0000256" key="3">
    <source>
        <dbReference type="ARBA" id="ARBA00022741"/>
    </source>
</evidence>
<evidence type="ECO:0000313" key="6">
    <source>
        <dbReference type="EMBL" id="OWW19010.1"/>
    </source>
</evidence>
<dbReference type="GO" id="GO:0015808">
    <property type="term" value="P:L-alanine transport"/>
    <property type="evidence" value="ECO:0007669"/>
    <property type="project" value="TreeGrafter"/>
</dbReference>
<evidence type="ECO:0000256" key="1">
    <source>
        <dbReference type="ARBA" id="ARBA00022448"/>
    </source>
</evidence>
<dbReference type="Gene3D" id="3.40.50.300">
    <property type="entry name" value="P-loop containing nucleotide triphosphate hydrolases"/>
    <property type="match status" value="1"/>
</dbReference>
<dbReference type="InterPro" id="IPR032823">
    <property type="entry name" value="BCA_ABC_TP_C"/>
</dbReference>
<dbReference type="InterPro" id="IPR003593">
    <property type="entry name" value="AAA+_ATPase"/>
</dbReference>
<dbReference type="SMART" id="SM00382">
    <property type="entry name" value="AAA"/>
    <property type="match status" value="1"/>
</dbReference>
<dbReference type="AlphaFoldDB" id="A0A254T8N0"/>
<dbReference type="GO" id="GO:0042941">
    <property type="term" value="P:D-alanine transmembrane transport"/>
    <property type="evidence" value="ECO:0007669"/>
    <property type="project" value="TreeGrafter"/>
</dbReference>
<evidence type="ECO:0000313" key="7">
    <source>
        <dbReference type="Proteomes" id="UP000197535"/>
    </source>
</evidence>
<keyword evidence="2" id="KW-0472">Membrane</keyword>
<dbReference type="Pfam" id="PF12399">
    <property type="entry name" value="BCA_ABC_TP_C"/>
    <property type="match status" value="1"/>
</dbReference>
<evidence type="ECO:0000256" key="4">
    <source>
        <dbReference type="ARBA" id="ARBA00022840"/>
    </source>
</evidence>
<dbReference type="EMBL" id="LSTO01000001">
    <property type="protein sequence ID" value="OWW19010.1"/>
    <property type="molecule type" value="Genomic_DNA"/>
</dbReference>
<dbReference type="InterPro" id="IPR003439">
    <property type="entry name" value="ABC_transporter-like_ATP-bd"/>
</dbReference>
<evidence type="ECO:0000256" key="2">
    <source>
        <dbReference type="ARBA" id="ARBA00022475"/>
    </source>
</evidence>
<keyword evidence="7" id="KW-1185">Reference proteome</keyword>
<keyword evidence="1" id="KW-0813">Transport</keyword>
<dbReference type="GO" id="GO:0005524">
    <property type="term" value="F:ATP binding"/>
    <property type="evidence" value="ECO:0007669"/>
    <property type="project" value="UniProtKB-KW"/>
</dbReference>
<dbReference type="PROSITE" id="PS50893">
    <property type="entry name" value="ABC_TRANSPORTER_2"/>
    <property type="match status" value="1"/>
</dbReference>
<dbReference type="GO" id="GO:0005886">
    <property type="term" value="C:plasma membrane"/>
    <property type="evidence" value="ECO:0007669"/>
    <property type="project" value="TreeGrafter"/>
</dbReference>
<dbReference type="GO" id="GO:0015188">
    <property type="term" value="F:L-isoleucine transmembrane transporter activity"/>
    <property type="evidence" value="ECO:0007669"/>
    <property type="project" value="TreeGrafter"/>
</dbReference>
<feature type="domain" description="ABC transporter" evidence="5">
    <location>
        <begin position="10"/>
        <end position="242"/>
    </location>
</feature>
<dbReference type="Proteomes" id="UP000197535">
    <property type="component" value="Unassembled WGS sequence"/>
</dbReference>
<name>A0A254T8N0_9BURK</name>
<reference evidence="6 7" key="1">
    <citation type="submission" date="2016-02" db="EMBL/GenBank/DDBJ databases">
        <authorList>
            <person name="Wen L."/>
            <person name="He K."/>
            <person name="Yang H."/>
        </authorList>
    </citation>
    <scope>NUCLEOTIDE SEQUENCE [LARGE SCALE GENOMIC DNA]</scope>
    <source>
        <strain evidence="6 7">TSA40</strain>
    </source>
</reference>
<dbReference type="Pfam" id="PF00005">
    <property type="entry name" value="ABC_tran"/>
    <property type="match status" value="1"/>
</dbReference>
<proteinExistence type="predicted"/>
<evidence type="ECO:0000259" key="5">
    <source>
        <dbReference type="PROSITE" id="PS50893"/>
    </source>
</evidence>
<organism evidence="6 7">
    <name type="scientific">Noviherbaspirillum denitrificans</name>
    <dbReference type="NCBI Taxonomy" id="1968433"/>
    <lineage>
        <taxon>Bacteria</taxon>
        <taxon>Pseudomonadati</taxon>
        <taxon>Pseudomonadota</taxon>
        <taxon>Betaproteobacteria</taxon>
        <taxon>Burkholderiales</taxon>
        <taxon>Oxalobacteraceae</taxon>
        <taxon>Noviherbaspirillum</taxon>
    </lineage>
</organism>
<keyword evidence="3" id="KW-0547">Nucleotide-binding</keyword>
<dbReference type="GO" id="GO:1903805">
    <property type="term" value="P:L-valine import across plasma membrane"/>
    <property type="evidence" value="ECO:0007669"/>
    <property type="project" value="TreeGrafter"/>
</dbReference>
<dbReference type="SUPFAM" id="SSF52540">
    <property type="entry name" value="P-loop containing nucleoside triphosphate hydrolases"/>
    <property type="match status" value="1"/>
</dbReference>
<dbReference type="GO" id="GO:0016887">
    <property type="term" value="F:ATP hydrolysis activity"/>
    <property type="evidence" value="ECO:0007669"/>
    <property type="project" value="InterPro"/>
</dbReference>
<accession>A0A254T8N0</accession>
<dbReference type="GO" id="GO:0015192">
    <property type="term" value="F:L-phenylalanine transmembrane transporter activity"/>
    <property type="evidence" value="ECO:0007669"/>
    <property type="project" value="TreeGrafter"/>
</dbReference>